<feature type="transmembrane region" description="Helical" evidence="2">
    <location>
        <begin position="349"/>
        <end position="369"/>
    </location>
</feature>
<feature type="transmembrane region" description="Helical" evidence="2">
    <location>
        <begin position="273"/>
        <end position="296"/>
    </location>
</feature>
<reference evidence="3" key="1">
    <citation type="submission" date="2020-06" db="EMBL/GenBank/DDBJ databases">
        <authorList>
            <consortium name="Plant Systems Biology data submission"/>
        </authorList>
    </citation>
    <scope>NUCLEOTIDE SEQUENCE</scope>
    <source>
        <strain evidence="3">D6</strain>
    </source>
</reference>
<keyword evidence="4" id="KW-1185">Reference proteome</keyword>
<feature type="transmembrane region" description="Helical" evidence="2">
    <location>
        <begin position="419"/>
        <end position="441"/>
    </location>
</feature>
<dbReference type="AlphaFoldDB" id="A0A9N8DVU5"/>
<evidence type="ECO:0000256" key="1">
    <source>
        <dbReference type="ARBA" id="ARBA00010199"/>
    </source>
</evidence>
<dbReference type="GO" id="GO:0015297">
    <property type="term" value="F:antiporter activity"/>
    <property type="evidence" value="ECO:0007669"/>
    <property type="project" value="InterPro"/>
</dbReference>
<name>A0A9N8DVU5_9STRA</name>
<comment type="similarity">
    <text evidence="1">Belongs to the multi antimicrobial extrusion (MATE) (TC 2.A.66.1) family.</text>
</comment>
<feature type="transmembrane region" description="Helical" evidence="2">
    <location>
        <begin position="158"/>
        <end position="180"/>
    </location>
</feature>
<comment type="caution">
    <text evidence="3">The sequence shown here is derived from an EMBL/GenBank/DDBJ whole genome shotgun (WGS) entry which is preliminary data.</text>
</comment>
<feature type="transmembrane region" description="Helical" evidence="2">
    <location>
        <begin position="447"/>
        <end position="469"/>
    </location>
</feature>
<feature type="transmembrane region" description="Helical" evidence="2">
    <location>
        <begin position="43"/>
        <end position="60"/>
    </location>
</feature>
<protein>
    <submittedName>
        <fullName evidence="3">Toxin extrusion protein 1</fullName>
    </submittedName>
</protein>
<feature type="transmembrane region" description="Helical" evidence="2">
    <location>
        <begin position="219"/>
        <end position="246"/>
    </location>
</feature>
<feature type="transmembrane region" description="Helical" evidence="2">
    <location>
        <begin position="192"/>
        <end position="213"/>
    </location>
</feature>
<dbReference type="GO" id="GO:0016020">
    <property type="term" value="C:membrane"/>
    <property type="evidence" value="ECO:0007669"/>
    <property type="project" value="InterPro"/>
</dbReference>
<dbReference type="Proteomes" id="UP001153069">
    <property type="component" value="Unassembled WGS sequence"/>
</dbReference>
<keyword evidence="2" id="KW-0472">Membrane</keyword>
<gene>
    <name evidence="3" type="ORF">SEMRO_400_G135060.1</name>
</gene>
<keyword evidence="2" id="KW-1133">Transmembrane helix</keyword>
<dbReference type="NCBIfam" id="TIGR00797">
    <property type="entry name" value="matE"/>
    <property type="match status" value="1"/>
</dbReference>
<feature type="transmembrane region" description="Helical" evidence="2">
    <location>
        <begin position="389"/>
        <end position="407"/>
    </location>
</feature>
<dbReference type="Pfam" id="PF01554">
    <property type="entry name" value="MatE"/>
    <property type="match status" value="2"/>
</dbReference>
<dbReference type="OrthoDB" id="2126698at2759"/>
<dbReference type="EMBL" id="CAICTM010000399">
    <property type="protein sequence ID" value="CAB9509676.1"/>
    <property type="molecule type" value="Genomic_DNA"/>
</dbReference>
<evidence type="ECO:0000313" key="3">
    <source>
        <dbReference type="EMBL" id="CAB9509676.1"/>
    </source>
</evidence>
<feature type="transmembrane region" description="Helical" evidence="2">
    <location>
        <begin position="308"/>
        <end position="329"/>
    </location>
</feature>
<organism evidence="3 4">
    <name type="scientific">Seminavis robusta</name>
    <dbReference type="NCBI Taxonomy" id="568900"/>
    <lineage>
        <taxon>Eukaryota</taxon>
        <taxon>Sar</taxon>
        <taxon>Stramenopiles</taxon>
        <taxon>Ochrophyta</taxon>
        <taxon>Bacillariophyta</taxon>
        <taxon>Bacillariophyceae</taxon>
        <taxon>Bacillariophycidae</taxon>
        <taxon>Naviculales</taxon>
        <taxon>Naviculaceae</taxon>
        <taxon>Seminavis</taxon>
    </lineage>
</organism>
<keyword evidence="2" id="KW-0812">Transmembrane</keyword>
<feature type="transmembrane region" description="Helical" evidence="2">
    <location>
        <begin position="120"/>
        <end position="146"/>
    </location>
</feature>
<dbReference type="GO" id="GO:0042910">
    <property type="term" value="F:xenobiotic transmembrane transporter activity"/>
    <property type="evidence" value="ECO:0007669"/>
    <property type="project" value="InterPro"/>
</dbReference>
<dbReference type="PANTHER" id="PTHR11206">
    <property type="entry name" value="MULTIDRUG RESISTANCE PROTEIN"/>
    <property type="match status" value="1"/>
</dbReference>
<proteinExistence type="inferred from homology"/>
<evidence type="ECO:0000313" key="4">
    <source>
        <dbReference type="Proteomes" id="UP001153069"/>
    </source>
</evidence>
<accession>A0A9N8DVU5</accession>
<dbReference type="InterPro" id="IPR002528">
    <property type="entry name" value="MATE_fam"/>
</dbReference>
<evidence type="ECO:0000256" key="2">
    <source>
        <dbReference type="SAM" id="Phobius"/>
    </source>
</evidence>
<sequence>MAPTEETSLLAKSEYGKIVHVGGEQEPEFKCEHPPLQKDIHDTIYLAGPIFAAMLSWVGMKTTDTALLGHVSADALAAAALSDLWTMCTGVLIQGRILSVLCGAAVGANNPKLAGIYLQVSYFVLAGLCIVVFICWCLTGVVWKAFGSDPEIAEMAGFYAKVLALSIPGQLIFSQLSQFFQAQRIMYPEVNASLAALFLNLALGLIFVLGWPFPDYGGYGFPACPTVTTTVVYIQIIIFYVVYILIQKLHEPCWGGWSFKEITWERIKTFSDLYFPAAFGMASDFWRVAVVGAIAADLGELQVAVFNTSYRVMWICLVLVTALSSAAGIKMSQRLGDMDPNGAKQAGEVGIGLSFAVLLVIIIGVYFKTRMFGKIFTHDEEFLDIFESTRVPFCVTLFMMNFSVAIERIPYSMGRTKEVFWMGLVASWGAQVPGVYLLTTYWREDLFGLYTGMAIGYTVLALLYGYVCVTSDWKKYALIARQRSEVSDTPDVP</sequence>